<evidence type="ECO:0000313" key="1">
    <source>
        <dbReference type="EMBL" id="ROT37751.1"/>
    </source>
</evidence>
<gene>
    <name evidence="1" type="ORF">SODALDRAFT_360043</name>
</gene>
<organism evidence="1 2">
    <name type="scientific">Sodiomyces alkalinus (strain CBS 110278 / VKM F-3762 / F11)</name>
    <name type="common">Alkaliphilic filamentous fungus</name>
    <dbReference type="NCBI Taxonomy" id="1314773"/>
    <lineage>
        <taxon>Eukaryota</taxon>
        <taxon>Fungi</taxon>
        <taxon>Dikarya</taxon>
        <taxon>Ascomycota</taxon>
        <taxon>Pezizomycotina</taxon>
        <taxon>Sordariomycetes</taxon>
        <taxon>Hypocreomycetidae</taxon>
        <taxon>Glomerellales</taxon>
        <taxon>Plectosphaerellaceae</taxon>
        <taxon>Sodiomyces</taxon>
    </lineage>
</organism>
<reference evidence="1 2" key="1">
    <citation type="journal article" date="2018" name="Mol. Ecol.">
        <title>The obligate alkalophilic soda-lake fungus Sodiomyces alkalinus has shifted to a protein diet.</title>
        <authorList>
            <person name="Grum-Grzhimaylo A.A."/>
            <person name="Falkoski D.L."/>
            <person name="van den Heuvel J."/>
            <person name="Valero-Jimenez C.A."/>
            <person name="Min B."/>
            <person name="Choi I.G."/>
            <person name="Lipzen A."/>
            <person name="Daum C.G."/>
            <person name="Aanen D.K."/>
            <person name="Tsang A."/>
            <person name="Henrissat B."/>
            <person name="Bilanenko E.N."/>
            <person name="de Vries R.P."/>
            <person name="van Kan J.A.L."/>
            <person name="Grigoriev I.V."/>
            <person name="Debets A.J.M."/>
        </authorList>
    </citation>
    <scope>NUCLEOTIDE SEQUENCE [LARGE SCALE GENOMIC DNA]</scope>
    <source>
        <strain evidence="1 2">F11</strain>
    </source>
</reference>
<proteinExistence type="predicted"/>
<name>A0A3N2PTE6_SODAK</name>
<dbReference type="AlphaFoldDB" id="A0A3N2PTE6"/>
<evidence type="ECO:0000313" key="2">
    <source>
        <dbReference type="Proteomes" id="UP000272025"/>
    </source>
</evidence>
<sequence>MLPWMSVSLSVNHVSPQGQKNTTLGGIERGLYLPAATIDRVYINGVTGQGRFTQISDFVLRSINLHRTFPNIFMHLHSRRGDDTEIDYTSDIVKLNNSSILTPTRPQLYMKTSGARISCDIWHAVSLTTEAIDRLPVFFFRPSIAFDASADLQPK</sequence>
<accession>A0A3N2PTE6</accession>
<dbReference type="GeneID" id="39582703"/>
<dbReference type="EMBL" id="ML119056">
    <property type="protein sequence ID" value="ROT37751.1"/>
    <property type="molecule type" value="Genomic_DNA"/>
</dbReference>
<keyword evidence="2" id="KW-1185">Reference proteome</keyword>
<dbReference type="RefSeq" id="XP_028465557.1">
    <property type="nucleotide sequence ID" value="XM_028614225.1"/>
</dbReference>
<protein>
    <submittedName>
        <fullName evidence="1">Uncharacterized protein</fullName>
    </submittedName>
</protein>
<dbReference type="Proteomes" id="UP000272025">
    <property type="component" value="Unassembled WGS sequence"/>
</dbReference>